<name>A0A942A0J0_9BACT</name>
<dbReference type="Gene3D" id="3.30.920.30">
    <property type="entry name" value="Hypothetical protein"/>
    <property type="match status" value="1"/>
</dbReference>
<keyword evidence="6" id="KW-0694">RNA-binding</keyword>
<dbReference type="InterPro" id="IPR038570">
    <property type="entry name" value="HicA_sf"/>
</dbReference>
<dbReference type="GO" id="GO:0016787">
    <property type="term" value="F:hydrolase activity"/>
    <property type="evidence" value="ECO:0007669"/>
    <property type="project" value="UniProtKB-KW"/>
</dbReference>
<keyword evidence="4" id="KW-0255">Endonuclease</keyword>
<protein>
    <recommendedName>
        <fullName evidence="10">Type II toxin-antitoxin system HicA family toxin</fullName>
    </recommendedName>
</protein>
<comment type="caution">
    <text evidence="8">The sequence shown here is derived from an EMBL/GenBank/DDBJ whole genome shotgun (WGS) entry which is preliminary data.</text>
</comment>
<dbReference type="EMBL" id="JAANXD010000009">
    <property type="protein sequence ID" value="MBS1257131.1"/>
    <property type="molecule type" value="Genomic_DNA"/>
</dbReference>
<keyword evidence="5" id="KW-0378">Hydrolase</keyword>
<proteinExistence type="inferred from homology"/>
<dbReference type="AlphaFoldDB" id="A0A942A0J0"/>
<sequence length="65" mass="7288">MPRKIRELIKELGKSGFVNRGGKGSHRNYVHPKVTKPITISGKPGDDARDYQEKAVKIAIKESKK</sequence>
<dbReference type="InterPro" id="IPR012933">
    <property type="entry name" value="HicA_mRNA_interferase"/>
</dbReference>
<dbReference type="SUPFAM" id="SSF54786">
    <property type="entry name" value="YcfA/nrd intein domain"/>
    <property type="match status" value="1"/>
</dbReference>
<comment type="similarity">
    <text evidence="1">Belongs to the HicA mRNA interferase family.</text>
</comment>
<evidence type="ECO:0000313" key="8">
    <source>
        <dbReference type="EMBL" id="MBS1257131.1"/>
    </source>
</evidence>
<evidence type="ECO:0000256" key="7">
    <source>
        <dbReference type="ARBA" id="ARBA00023016"/>
    </source>
</evidence>
<evidence type="ECO:0000256" key="4">
    <source>
        <dbReference type="ARBA" id="ARBA00022759"/>
    </source>
</evidence>
<evidence type="ECO:0000313" key="9">
    <source>
        <dbReference type="Proteomes" id="UP000722750"/>
    </source>
</evidence>
<evidence type="ECO:0000256" key="2">
    <source>
        <dbReference type="ARBA" id="ARBA00022649"/>
    </source>
</evidence>
<accession>A0A942A0J0</accession>
<evidence type="ECO:0000256" key="1">
    <source>
        <dbReference type="ARBA" id="ARBA00006620"/>
    </source>
</evidence>
<evidence type="ECO:0000256" key="5">
    <source>
        <dbReference type="ARBA" id="ARBA00022801"/>
    </source>
</evidence>
<dbReference type="Pfam" id="PF07927">
    <property type="entry name" value="HicA_toxin"/>
    <property type="match status" value="1"/>
</dbReference>
<keyword evidence="2" id="KW-1277">Toxin-antitoxin system</keyword>
<dbReference type="Proteomes" id="UP000722750">
    <property type="component" value="Unassembled WGS sequence"/>
</dbReference>
<keyword evidence="3" id="KW-0540">Nuclease</keyword>
<organism evidence="8 9">
    <name type="scientific">Candidatus Scalindua arabica</name>
    <dbReference type="NCBI Taxonomy" id="1127984"/>
    <lineage>
        <taxon>Bacteria</taxon>
        <taxon>Pseudomonadati</taxon>
        <taxon>Planctomycetota</taxon>
        <taxon>Candidatus Brocadiia</taxon>
        <taxon>Candidatus Brocadiales</taxon>
        <taxon>Candidatus Scalinduaceae</taxon>
        <taxon>Candidatus Scalindua</taxon>
    </lineage>
</organism>
<gene>
    <name evidence="8" type="ORF">MAG551_00166</name>
</gene>
<evidence type="ECO:0008006" key="10">
    <source>
        <dbReference type="Google" id="ProtNLM"/>
    </source>
</evidence>
<dbReference type="GO" id="GO:0003729">
    <property type="term" value="F:mRNA binding"/>
    <property type="evidence" value="ECO:0007669"/>
    <property type="project" value="InterPro"/>
</dbReference>
<dbReference type="GO" id="GO:0004519">
    <property type="term" value="F:endonuclease activity"/>
    <property type="evidence" value="ECO:0007669"/>
    <property type="project" value="UniProtKB-KW"/>
</dbReference>
<evidence type="ECO:0000256" key="3">
    <source>
        <dbReference type="ARBA" id="ARBA00022722"/>
    </source>
</evidence>
<reference evidence="8" key="1">
    <citation type="journal article" date="2021" name="ISME J.">
        <title>Fine-scale metabolic discontinuity in a stratified prokaryote microbiome of a Red Sea deep halocline.</title>
        <authorList>
            <person name="Michoud G."/>
            <person name="Ngugi D.K."/>
            <person name="Barozzi A."/>
            <person name="Merlino G."/>
            <person name="Calleja M.L."/>
            <person name="Delgado-Huertas A."/>
            <person name="Moran X.A.G."/>
            <person name="Daffonchio D."/>
        </authorList>
    </citation>
    <scope>NUCLEOTIDE SEQUENCE</scope>
    <source>
        <strain evidence="8">SuakinDeep_MAG55_1</strain>
    </source>
</reference>
<evidence type="ECO:0000256" key="6">
    <source>
        <dbReference type="ARBA" id="ARBA00022884"/>
    </source>
</evidence>
<keyword evidence="7" id="KW-0346">Stress response</keyword>